<dbReference type="InterPro" id="IPR013783">
    <property type="entry name" value="Ig-like_fold"/>
</dbReference>
<dbReference type="Gene3D" id="2.150.10.10">
    <property type="entry name" value="Serralysin-like metalloprotease, C-terminal"/>
    <property type="match status" value="1"/>
</dbReference>
<feature type="domain" description="NodB homology" evidence="5">
    <location>
        <begin position="483"/>
        <end position="541"/>
    </location>
</feature>
<evidence type="ECO:0000259" key="5">
    <source>
        <dbReference type="Pfam" id="PF01522"/>
    </source>
</evidence>
<dbReference type="InterPro" id="IPR018511">
    <property type="entry name" value="Hemolysin-typ_Ca-bd_CS"/>
</dbReference>
<organism evidence="7 8">
    <name type="scientific">Paeniroseomonas aquatica</name>
    <dbReference type="NCBI Taxonomy" id="373043"/>
    <lineage>
        <taxon>Bacteria</taxon>
        <taxon>Pseudomonadati</taxon>
        <taxon>Pseudomonadota</taxon>
        <taxon>Alphaproteobacteria</taxon>
        <taxon>Acetobacterales</taxon>
        <taxon>Acetobacteraceae</taxon>
        <taxon>Paeniroseomonas</taxon>
    </lineage>
</organism>
<feature type="domain" description="Bacterial Ig-like" evidence="6">
    <location>
        <begin position="1461"/>
        <end position="1524"/>
    </location>
</feature>
<dbReference type="InterPro" id="IPR002509">
    <property type="entry name" value="NODB_dom"/>
</dbReference>
<gene>
    <name evidence="7" type="ORF">QWZ14_25090</name>
</gene>
<name>A0ABT8AD19_9PROT</name>
<dbReference type="EMBL" id="JAUFPN010000196">
    <property type="protein sequence ID" value="MDN3567669.1"/>
    <property type="molecule type" value="Genomic_DNA"/>
</dbReference>
<dbReference type="PROSITE" id="PS00330">
    <property type="entry name" value="HEMOLYSIN_CALCIUM"/>
    <property type="match status" value="2"/>
</dbReference>
<dbReference type="Proteomes" id="UP001529369">
    <property type="component" value="Unassembled WGS sequence"/>
</dbReference>
<dbReference type="SUPFAM" id="SSF88713">
    <property type="entry name" value="Glycoside hydrolase/deacetylase"/>
    <property type="match status" value="1"/>
</dbReference>
<dbReference type="RefSeq" id="WP_290319727.1">
    <property type="nucleotide sequence ID" value="NZ_JAUFPN010000196.1"/>
</dbReference>
<proteinExistence type="inferred from homology"/>
<evidence type="ECO:0000313" key="7">
    <source>
        <dbReference type="EMBL" id="MDN3567669.1"/>
    </source>
</evidence>
<dbReference type="Gene3D" id="2.60.40.10">
    <property type="entry name" value="Immunoglobulins"/>
    <property type="match status" value="5"/>
</dbReference>
<keyword evidence="8" id="KW-1185">Reference proteome</keyword>
<comment type="similarity">
    <text evidence="2">Belongs to the polysaccharide deacetylase family.</text>
</comment>
<comment type="function">
    <text evidence="1">Is involved in generating a small heat-stable compound (Nod), an acylated oligomer of N-acetylglucosamine, that stimulates mitosis in various plant protoplasts.</text>
</comment>
<evidence type="ECO:0000256" key="3">
    <source>
        <dbReference type="ARBA" id="ARBA00020071"/>
    </source>
</evidence>
<evidence type="ECO:0000256" key="1">
    <source>
        <dbReference type="ARBA" id="ARBA00003236"/>
    </source>
</evidence>
<dbReference type="InterPro" id="IPR011330">
    <property type="entry name" value="Glyco_hydro/deAcase_b/a-brl"/>
</dbReference>
<dbReference type="InterPro" id="IPR001343">
    <property type="entry name" value="Hemolysn_Ca-bd"/>
</dbReference>
<evidence type="ECO:0000313" key="8">
    <source>
        <dbReference type="Proteomes" id="UP001529369"/>
    </source>
</evidence>
<dbReference type="Pfam" id="PF01522">
    <property type="entry name" value="Polysacc_deac_1"/>
    <property type="match status" value="1"/>
</dbReference>
<dbReference type="PRINTS" id="PR00313">
    <property type="entry name" value="CABNDNGRPT"/>
</dbReference>
<sequence>MSIVINGRRDPGEWSAATRLDRPGASPDGYALYGTIEGDAFVFRLESTLPIGVNTTLWLNADGSTATGYPIFDWLGAGADFNINFVPDAQGMAAPSLFTGASGQTLVGAITEFAYSADGTAAEFRVPLALLNLTSAPASTALYADVNDTTFLPGDYTLPPLTIVDPAVLPARTEAGHRIGIVYSTTTAARFFDATAYADLFMAAQNQARMAGIPFDLLTEDDLTDLAKLVNYDTLVFPSFANVPLAKLAAIRANLDTVVYQYGTGLVTAGNFMTNDENGGALAGNSYASMKMLLGLDRVGGGNFNEVAVTAAATANPVMAGYAEGEVIRDYIKPATATLGIGTQWFTPVTADAAVLAVQTIDAVSHPAVIATVTGGRNVHFATEGMLADNNMLAHAIDWSAQDPAVPGAKLQMSRQAVIVASRSDMDEAMQPDEVKPATGPGIYDKLLPLLDAWKAAYDFVGSYYIDVGDSTNGTGTDWAVSKPYYLQLLAMGNEIGSHSITHPEDTNLLTAAQLQAEFQQSKAIIEQNLGIQVLGAAIPGAPEKLPVSEAVMQYYSYLTGGNTAVGAGYPGAFGSLAPTGTGGVYIAPNISSDFSLVGFKQLTAAQALIAWKAEWQDVVSHADLPVVVWPWHDYGPTNFLNEPSQTYTEQMFTDFIKFAYDAGSEFVTLADLAQRIAAYQAASLATSLVDADTMQVTVSASGSLGAMAVDLDPGTSIKSVAGWYAYDTDSVFLPATGGSFTVDLGPVADDVTHITALPMRAQLLSVTGDGRNIAFSVYGEGSVAIDLAAPGNKYVLVSGAATRGLAGEILTLDLGAIGRHDVSVQLLDPVPPAGTVTGLSLSTDSGADAQDFITNVAAQTLTGTIDVALAAGDVVKVSLDGGASWSAATAAVGGTSFSLAGVLPAGGGVLQARVESLFGLASATWSQPYVLDTAAPAGTAAFLAMTQDSGTAGDWITNDGTAGRTVSGTLPTPLAADEALQISVNGGASWIGATVDGTAWSVTDPLAHAANWTIQARLVDLAGNAGPVVSRAVTYDADAPATTVRIAAMTRDSGTAGDFVTNDGSALRSVTGTLSAALAPDETLQLSFDGGASWTRATAAGTGWSAVDPGVHAGSWSIQARVQDLAGNAGPLASQAVTFDTAAPAQVVGIAAMTRDSGLAGDWITNDGAAGRTVSGTLSGGLAVGETLQLSFDGGTNWTAAAVSGTGWSAVDPLAHAANWTIQARVTDAAANVGPVVSQAVTYDRTAPTETVRVLGMTRDSGIAGDWITNDGAAGRTVTGSLSIALAADEALQLSFNGGGSWVNAAVGGTGWSAVDPLAHAASWSIQARVVDLAGNAGPLAAQAVTYDVTPPTKTVRIASMTKDSGTAGDFLTNDGSAGRTVSGTLSSGLATGESLQLSFDGGAAWTAVTPVGTGWSVQDPTAHAASWTLQARVLDAAGNGGPLAAKLVTYDATPPAAAAITSVATLQVAGTAEAGSTVAVYDGSLLLGRATASATGNWSVLTLLFDTVHSMTATVTDRAGNPGPGSAPTLVGSSRADTLLGTAAGDTLLGNGGNDVLEGGAGNDRLTGGSGADTFLMRAGSGHDIVTDFAAGGFFHDALRLLGYGLTSFDAVMARTVQSGTSTVITLDAADSVTLLNLSKASLVANDFLFA</sequence>
<protein>
    <recommendedName>
        <fullName evidence="3">Chitooligosaccharide deacetylase</fullName>
    </recommendedName>
    <alternativeName>
        <fullName evidence="4">Nodulation protein B</fullName>
    </alternativeName>
</protein>
<dbReference type="InterPro" id="IPR011049">
    <property type="entry name" value="Serralysin-like_metalloprot_C"/>
</dbReference>
<dbReference type="Pfam" id="PF00353">
    <property type="entry name" value="HemolysinCabind"/>
    <property type="match status" value="1"/>
</dbReference>
<dbReference type="Gene3D" id="3.20.20.370">
    <property type="entry name" value="Glycoside hydrolase/deacetylase"/>
    <property type="match status" value="1"/>
</dbReference>
<dbReference type="SUPFAM" id="SSF51120">
    <property type="entry name" value="beta-Roll"/>
    <property type="match status" value="1"/>
</dbReference>
<comment type="caution">
    <text evidence="7">The sequence shown here is derived from an EMBL/GenBank/DDBJ whole genome shotgun (WGS) entry which is preliminary data.</text>
</comment>
<evidence type="ECO:0000259" key="6">
    <source>
        <dbReference type="Pfam" id="PF19077"/>
    </source>
</evidence>
<evidence type="ECO:0000256" key="4">
    <source>
        <dbReference type="ARBA" id="ARBA00032976"/>
    </source>
</evidence>
<dbReference type="InterPro" id="IPR044016">
    <property type="entry name" value="Big_13"/>
</dbReference>
<accession>A0ABT8AD19</accession>
<dbReference type="Pfam" id="PF19077">
    <property type="entry name" value="Big_13"/>
    <property type="match status" value="1"/>
</dbReference>
<evidence type="ECO:0000256" key="2">
    <source>
        <dbReference type="ARBA" id="ARBA00010973"/>
    </source>
</evidence>
<reference evidence="8" key="1">
    <citation type="journal article" date="2019" name="Int. J. Syst. Evol. Microbiol.">
        <title>The Global Catalogue of Microorganisms (GCM) 10K type strain sequencing project: providing services to taxonomists for standard genome sequencing and annotation.</title>
        <authorList>
            <consortium name="The Broad Institute Genomics Platform"/>
            <consortium name="The Broad Institute Genome Sequencing Center for Infectious Disease"/>
            <person name="Wu L."/>
            <person name="Ma J."/>
        </authorList>
    </citation>
    <scope>NUCLEOTIDE SEQUENCE [LARGE SCALE GENOMIC DNA]</scope>
    <source>
        <strain evidence="8">CECT 7131</strain>
    </source>
</reference>